<sequence length="78" mass="8638">MGNMSEKQTSTWGTGLTVCAFVCMKSAALRKACHVTRGRYSTCDDVRKMTLVLEGEQMLVQEEDDDDADDDDDDDGQP</sequence>
<gene>
    <name evidence="2" type="ORF">MUK42_35299</name>
</gene>
<evidence type="ECO:0000256" key="1">
    <source>
        <dbReference type="SAM" id="MobiDB-lite"/>
    </source>
</evidence>
<dbReference type="EMBL" id="CP097502">
    <property type="protein sequence ID" value="URD72420.1"/>
    <property type="molecule type" value="Genomic_DNA"/>
</dbReference>
<dbReference type="AlphaFoldDB" id="A0A9E7J903"/>
<evidence type="ECO:0000313" key="3">
    <source>
        <dbReference type="Proteomes" id="UP001055439"/>
    </source>
</evidence>
<proteinExistence type="predicted"/>
<feature type="region of interest" description="Disordered" evidence="1">
    <location>
        <begin position="58"/>
        <end position="78"/>
    </location>
</feature>
<feature type="compositionally biased region" description="Acidic residues" evidence="1">
    <location>
        <begin position="61"/>
        <end position="78"/>
    </location>
</feature>
<organism evidence="2 3">
    <name type="scientific">Musa troglodytarum</name>
    <name type="common">fe'i banana</name>
    <dbReference type="NCBI Taxonomy" id="320322"/>
    <lineage>
        <taxon>Eukaryota</taxon>
        <taxon>Viridiplantae</taxon>
        <taxon>Streptophyta</taxon>
        <taxon>Embryophyta</taxon>
        <taxon>Tracheophyta</taxon>
        <taxon>Spermatophyta</taxon>
        <taxon>Magnoliopsida</taxon>
        <taxon>Liliopsida</taxon>
        <taxon>Zingiberales</taxon>
        <taxon>Musaceae</taxon>
        <taxon>Musa</taxon>
    </lineage>
</organism>
<name>A0A9E7J903_9LILI</name>
<dbReference type="Proteomes" id="UP001055439">
    <property type="component" value="Chromosome 1"/>
</dbReference>
<keyword evidence="3" id="KW-1185">Reference proteome</keyword>
<reference evidence="2" key="1">
    <citation type="submission" date="2022-05" db="EMBL/GenBank/DDBJ databases">
        <title>The Musa troglodytarum L. genome provides insights into the mechanism of non-climacteric behaviour and enrichment of carotenoids.</title>
        <authorList>
            <person name="Wang J."/>
        </authorList>
    </citation>
    <scope>NUCLEOTIDE SEQUENCE</scope>
    <source>
        <tissue evidence="2">Leaf</tissue>
    </source>
</reference>
<evidence type="ECO:0000313" key="2">
    <source>
        <dbReference type="EMBL" id="URD72420.1"/>
    </source>
</evidence>
<accession>A0A9E7J903</accession>
<protein>
    <submittedName>
        <fullName evidence="2">Uncharacterized protein</fullName>
    </submittedName>
</protein>